<comment type="caution">
    <text evidence="2">The sequence shown here is derived from an EMBL/GenBank/DDBJ whole genome shotgun (WGS) entry which is preliminary data.</text>
</comment>
<protein>
    <submittedName>
        <fullName evidence="2">Uncharacterized protein</fullName>
    </submittedName>
</protein>
<keyword evidence="1" id="KW-0472">Membrane</keyword>
<organism evidence="2 3">
    <name type="scientific">Clostridium estertheticum</name>
    <dbReference type="NCBI Taxonomy" id="238834"/>
    <lineage>
        <taxon>Bacteria</taxon>
        <taxon>Bacillati</taxon>
        <taxon>Bacillota</taxon>
        <taxon>Clostridia</taxon>
        <taxon>Eubacteriales</taxon>
        <taxon>Clostridiaceae</taxon>
        <taxon>Clostridium</taxon>
    </lineage>
</organism>
<evidence type="ECO:0000313" key="2">
    <source>
        <dbReference type="EMBL" id="MPQ64954.1"/>
    </source>
</evidence>
<dbReference type="RefSeq" id="WP_152754090.1">
    <property type="nucleotide sequence ID" value="NZ_SPSE01000058.1"/>
</dbReference>
<dbReference type="EMBL" id="SPSF01000061">
    <property type="protein sequence ID" value="MPQ64954.1"/>
    <property type="molecule type" value="Genomic_DNA"/>
</dbReference>
<proteinExistence type="predicted"/>
<reference evidence="2 3" key="1">
    <citation type="journal article" date="2019" name="Lett. Appl. Microbiol.">
        <title>A case of 'blown pack' spoilage of vacuum-packaged pork likely associated with Clostridium estertheticum in Canada.</title>
        <authorList>
            <person name="Zhang P."/>
            <person name="Ward P."/>
            <person name="McMullen L.M."/>
            <person name="Yang X."/>
        </authorList>
    </citation>
    <scope>NUCLEOTIDE SEQUENCE [LARGE SCALE GENOMIC DNA]</scope>
    <source>
        <strain evidence="2 3">MA19</strain>
    </source>
</reference>
<sequence length="130" mass="15069">MTVEKPRLVTYIVALNFLNVFLLTVSFFPKPNFFEKFGVYFNTVPSFSEGMIRMLMIISLVIISYGFLNLKGWGYWLMIAYNSFFLAESLFFLLKQNGQSHNTSGFITSLLGLMITFPSKRYFFKESKSS</sequence>
<name>A0A5N7IVI3_9CLOT</name>
<feature type="transmembrane region" description="Helical" evidence="1">
    <location>
        <begin position="12"/>
        <end position="30"/>
    </location>
</feature>
<feature type="transmembrane region" description="Helical" evidence="1">
    <location>
        <begin position="50"/>
        <end position="68"/>
    </location>
</feature>
<dbReference type="Proteomes" id="UP000342249">
    <property type="component" value="Unassembled WGS sequence"/>
</dbReference>
<feature type="transmembrane region" description="Helical" evidence="1">
    <location>
        <begin position="106"/>
        <end position="124"/>
    </location>
</feature>
<keyword evidence="1" id="KW-0812">Transmembrane</keyword>
<gene>
    <name evidence="2" type="ORF">E4V82_23105</name>
</gene>
<evidence type="ECO:0000313" key="3">
    <source>
        <dbReference type="Proteomes" id="UP000342249"/>
    </source>
</evidence>
<keyword evidence="1" id="KW-1133">Transmembrane helix</keyword>
<feature type="transmembrane region" description="Helical" evidence="1">
    <location>
        <begin position="75"/>
        <end position="94"/>
    </location>
</feature>
<dbReference type="AlphaFoldDB" id="A0A5N7IVI3"/>
<accession>A0A5N7IVI3</accession>
<evidence type="ECO:0000256" key="1">
    <source>
        <dbReference type="SAM" id="Phobius"/>
    </source>
</evidence>